<comment type="similarity">
    <text evidence="1 14">Belongs to the PAPS reductase family. CysH subfamily.</text>
</comment>
<keyword evidence="2 14" id="KW-0963">Cytoplasm</keyword>
<dbReference type="PANTHER" id="PTHR46482">
    <property type="entry name" value="5'-ADENYLYLSULFATE REDUCTASE 3, CHLOROPLASTIC"/>
    <property type="match status" value="1"/>
</dbReference>
<dbReference type="GO" id="GO:0005737">
    <property type="term" value="C:cytoplasm"/>
    <property type="evidence" value="ECO:0007669"/>
    <property type="project" value="UniProtKB-SubCell"/>
</dbReference>
<feature type="domain" description="Phosphoadenosine phosphosulphate reductase" evidence="15">
    <location>
        <begin position="35"/>
        <end position="207"/>
    </location>
</feature>
<name>A0A941IYB1_9BACT</name>
<dbReference type="NCBIfam" id="NF002537">
    <property type="entry name" value="PRK02090.1"/>
    <property type="match status" value="1"/>
</dbReference>
<evidence type="ECO:0000256" key="14">
    <source>
        <dbReference type="HAMAP-Rule" id="MF_00063"/>
    </source>
</evidence>
<dbReference type="Pfam" id="PF01507">
    <property type="entry name" value="PAPS_reduct"/>
    <property type="match status" value="1"/>
</dbReference>
<dbReference type="RefSeq" id="WP_212191863.1">
    <property type="nucleotide sequence ID" value="NZ_JAGTAR010000023.1"/>
</dbReference>
<comment type="catalytic activity">
    <reaction evidence="13 14">
        <text>[thioredoxin]-disulfide + sulfite + AMP + 2 H(+) = adenosine 5'-phosphosulfate + [thioredoxin]-dithiol</text>
        <dbReference type="Rhea" id="RHEA:21976"/>
        <dbReference type="Rhea" id="RHEA-COMP:10698"/>
        <dbReference type="Rhea" id="RHEA-COMP:10700"/>
        <dbReference type="ChEBI" id="CHEBI:15378"/>
        <dbReference type="ChEBI" id="CHEBI:17359"/>
        <dbReference type="ChEBI" id="CHEBI:29950"/>
        <dbReference type="ChEBI" id="CHEBI:50058"/>
        <dbReference type="ChEBI" id="CHEBI:58243"/>
        <dbReference type="ChEBI" id="CHEBI:456215"/>
        <dbReference type="EC" id="1.8.4.10"/>
    </reaction>
</comment>
<dbReference type="GO" id="GO:0070814">
    <property type="term" value="P:hydrogen sulfide biosynthetic process"/>
    <property type="evidence" value="ECO:0007669"/>
    <property type="project" value="UniProtKB-UniRule"/>
</dbReference>
<sequence length="234" mass="27242">MQAEEIKQLNEQLANSAPQEILTYFIERYGEKIGLASSLGAEDQVLTEMVVNINPATKIFTLDTGRLFPETYDLIDRTSRKYKKNLEIYFPKKKKVQKMVNAKGINLFFESVENRKECCFVRKIEPLQRAFKGLDVWICGLRAEQSVTRTDISKVEWDANNNLLKINPLADWSEEQVWDYINEKGIPYNTLHDKDYPSIGCQPCTRAIMEGEDVRAGRWWWENPNTKECGLHKR</sequence>
<feature type="binding site" evidence="14">
    <location>
        <position position="204"/>
    </location>
    <ligand>
        <name>[4Fe-4S] cluster</name>
        <dbReference type="ChEBI" id="CHEBI:49883"/>
    </ligand>
</feature>
<evidence type="ECO:0000256" key="5">
    <source>
        <dbReference type="ARBA" id="ARBA00023004"/>
    </source>
</evidence>
<feature type="binding site" evidence="14">
    <location>
        <position position="201"/>
    </location>
    <ligand>
        <name>[4Fe-4S] cluster</name>
        <dbReference type="ChEBI" id="CHEBI:49883"/>
    </ligand>
</feature>
<gene>
    <name evidence="14" type="primary">cysH</name>
    <name evidence="16" type="ORF">KDU71_14770</name>
</gene>
<reference evidence="16" key="2">
    <citation type="submission" date="2021-04" db="EMBL/GenBank/DDBJ databases">
        <authorList>
            <person name="Zhang T."/>
            <person name="Zhang Y."/>
            <person name="Lu D."/>
            <person name="Zuo D."/>
            <person name="Du Z."/>
        </authorList>
    </citation>
    <scope>NUCLEOTIDE SEQUENCE</scope>
    <source>
        <strain evidence="16">JR1</strain>
    </source>
</reference>
<dbReference type="Proteomes" id="UP000679220">
    <property type="component" value="Unassembled WGS sequence"/>
</dbReference>
<evidence type="ECO:0000256" key="4">
    <source>
        <dbReference type="ARBA" id="ARBA00023002"/>
    </source>
</evidence>
<evidence type="ECO:0000256" key="3">
    <source>
        <dbReference type="ARBA" id="ARBA00022723"/>
    </source>
</evidence>
<dbReference type="PANTHER" id="PTHR46482:SF9">
    <property type="entry name" value="5'-ADENYLYLSULFATE REDUCTASE 1, CHLOROPLASTIC"/>
    <property type="match status" value="1"/>
</dbReference>
<dbReference type="AlphaFoldDB" id="A0A941IYB1"/>
<dbReference type="HAMAP" id="MF_00063">
    <property type="entry name" value="CysH"/>
    <property type="match status" value="1"/>
</dbReference>
<dbReference type="Gene3D" id="3.40.50.620">
    <property type="entry name" value="HUPs"/>
    <property type="match status" value="1"/>
</dbReference>
<dbReference type="GO" id="GO:0046872">
    <property type="term" value="F:metal ion binding"/>
    <property type="evidence" value="ECO:0007669"/>
    <property type="project" value="UniProtKB-KW"/>
</dbReference>
<reference evidence="16" key="1">
    <citation type="journal article" date="2018" name="Int. J. Syst. Evol. Microbiol.">
        <title>Carboxylicivirga sediminis sp. nov., isolated from coastal sediment.</title>
        <authorList>
            <person name="Wang F.Q."/>
            <person name="Ren L.H."/>
            <person name="Zou R.J."/>
            <person name="Sun Y.Z."/>
            <person name="Liu X.J."/>
            <person name="Jiang F."/>
            <person name="Liu L.J."/>
        </authorList>
    </citation>
    <scope>NUCLEOTIDE SEQUENCE</scope>
    <source>
        <strain evidence="16">JR1</strain>
    </source>
</reference>
<dbReference type="EMBL" id="JAGTAR010000023">
    <property type="protein sequence ID" value="MBR8536835.1"/>
    <property type="molecule type" value="Genomic_DNA"/>
</dbReference>
<evidence type="ECO:0000259" key="15">
    <source>
        <dbReference type="Pfam" id="PF01507"/>
    </source>
</evidence>
<dbReference type="EC" id="1.8.4.10" evidence="9 14"/>
<dbReference type="NCBIfam" id="TIGR02055">
    <property type="entry name" value="APS_reductase"/>
    <property type="match status" value="1"/>
</dbReference>
<evidence type="ECO:0000256" key="8">
    <source>
        <dbReference type="ARBA" id="ARBA00024327"/>
    </source>
</evidence>
<evidence type="ECO:0000256" key="1">
    <source>
        <dbReference type="ARBA" id="ARBA00009732"/>
    </source>
</evidence>
<evidence type="ECO:0000313" key="16">
    <source>
        <dbReference type="EMBL" id="MBR8536835.1"/>
    </source>
</evidence>
<dbReference type="InterPro" id="IPR014729">
    <property type="entry name" value="Rossmann-like_a/b/a_fold"/>
</dbReference>
<dbReference type="GO" id="GO:0004604">
    <property type="term" value="F:phosphoadenylyl-sulfate reductase (thioredoxin) activity"/>
    <property type="evidence" value="ECO:0007669"/>
    <property type="project" value="UniProtKB-UniRule"/>
</dbReference>
<comment type="cofactor">
    <cofactor evidence="14">
        <name>[4Fe-4S] cluster</name>
        <dbReference type="ChEBI" id="CHEBI:49883"/>
    </cofactor>
    <text evidence="14">Binds 1 [4Fe-4S] cluster per subunit.</text>
</comment>
<dbReference type="GO" id="GO:0051539">
    <property type="term" value="F:4 iron, 4 sulfur cluster binding"/>
    <property type="evidence" value="ECO:0007669"/>
    <property type="project" value="UniProtKB-UniRule"/>
</dbReference>
<feature type="binding site" evidence="14">
    <location>
        <position position="119"/>
    </location>
    <ligand>
        <name>[4Fe-4S] cluster</name>
        <dbReference type="ChEBI" id="CHEBI:49883"/>
    </ligand>
</feature>
<dbReference type="NCBIfam" id="TIGR00434">
    <property type="entry name" value="cysH"/>
    <property type="match status" value="1"/>
</dbReference>
<dbReference type="InterPro" id="IPR011798">
    <property type="entry name" value="APS_reductase"/>
</dbReference>
<evidence type="ECO:0000256" key="11">
    <source>
        <dbReference type="ARBA" id="ARBA00030894"/>
    </source>
</evidence>
<dbReference type="CDD" id="cd23945">
    <property type="entry name" value="PAPS_reductase"/>
    <property type="match status" value="1"/>
</dbReference>
<evidence type="ECO:0000256" key="7">
    <source>
        <dbReference type="ARBA" id="ARBA00024298"/>
    </source>
</evidence>
<accession>A0A941IYB1</accession>
<comment type="function">
    <text evidence="7 14">Catalyzes the formation of sulfite from adenosine 5'-phosphosulfate (APS) using thioredoxin as an electron donor.</text>
</comment>
<evidence type="ECO:0000256" key="12">
    <source>
        <dbReference type="ARBA" id="ARBA00032041"/>
    </source>
</evidence>
<keyword evidence="3 14" id="KW-0479">Metal-binding</keyword>
<dbReference type="InterPro" id="IPR002500">
    <property type="entry name" value="PAPS_reduct_dom"/>
</dbReference>
<evidence type="ECO:0000256" key="10">
    <source>
        <dbReference type="ARBA" id="ARBA00029514"/>
    </source>
</evidence>
<dbReference type="SUPFAM" id="SSF52402">
    <property type="entry name" value="Adenine nucleotide alpha hydrolases-like"/>
    <property type="match status" value="1"/>
</dbReference>
<comment type="pathway">
    <text evidence="8 14">Sulfur metabolism; hydrogen sulfide biosynthesis; sulfite from sulfate.</text>
</comment>
<comment type="caution">
    <text evidence="16">The sequence shown here is derived from an EMBL/GenBank/DDBJ whole genome shotgun (WGS) entry which is preliminary data.</text>
</comment>
<dbReference type="GO" id="GO:0043866">
    <property type="term" value="F:adenylyl-sulfate reductase (thioredoxin) activity"/>
    <property type="evidence" value="ECO:0007669"/>
    <property type="project" value="UniProtKB-EC"/>
</dbReference>
<comment type="subcellular location">
    <subcellularLocation>
        <location evidence="14">Cytoplasm</location>
    </subcellularLocation>
</comment>
<dbReference type="PIRSF" id="PIRSF000857">
    <property type="entry name" value="PAPS_reductase"/>
    <property type="match status" value="1"/>
</dbReference>
<feature type="binding site" evidence="14">
    <location>
        <position position="118"/>
    </location>
    <ligand>
        <name>[4Fe-4S] cluster</name>
        <dbReference type="ChEBI" id="CHEBI:49883"/>
    </ligand>
</feature>
<keyword evidence="17" id="KW-1185">Reference proteome</keyword>
<evidence type="ECO:0000256" key="13">
    <source>
        <dbReference type="ARBA" id="ARBA00048441"/>
    </source>
</evidence>
<dbReference type="GO" id="GO:0019344">
    <property type="term" value="P:cysteine biosynthetic process"/>
    <property type="evidence" value="ECO:0007669"/>
    <property type="project" value="InterPro"/>
</dbReference>
<keyword evidence="4 14" id="KW-0560">Oxidoreductase</keyword>
<organism evidence="16 17">
    <name type="scientific">Carboxylicivirga sediminis</name>
    <dbReference type="NCBI Taxonomy" id="2006564"/>
    <lineage>
        <taxon>Bacteria</taxon>
        <taxon>Pseudomonadati</taxon>
        <taxon>Bacteroidota</taxon>
        <taxon>Bacteroidia</taxon>
        <taxon>Marinilabiliales</taxon>
        <taxon>Marinilabiliaceae</taxon>
        <taxon>Carboxylicivirga</taxon>
    </lineage>
</organism>
<evidence type="ECO:0000256" key="6">
    <source>
        <dbReference type="ARBA" id="ARBA00023014"/>
    </source>
</evidence>
<proteinExistence type="inferred from homology"/>
<evidence type="ECO:0000313" key="17">
    <source>
        <dbReference type="Proteomes" id="UP000679220"/>
    </source>
</evidence>
<dbReference type="InterPro" id="IPR004511">
    <property type="entry name" value="PAPS/APS_Rdtase"/>
</dbReference>
<protein>
    <recommendedName>
        <fullName evidence="10 14">Adenosine 5'-phosphosulfate reductase</fullName>
        <shortName evidence="14">APS reductase</shortName>
        <ecNumber evidence="9 14">1.8.4.10</ecNumber>
    </recommendedName>
    <alternativeName>
        <fullName evidence="12 14">5'-adenylylsulfate reductase</fullName>
    </alternativeName>
    <alternativeName>
        <fullName evidence="11 14">Thioredoxin-dependent 5'-adenylylsulfate reductase</fullName>
    </alternativeName>
</protein>
<dbReference type="GO" id="GO:0019379">
    <property type="term" value="P:sulfate assimilation, phosphoadenylyl sulfate reduction by phosphoadenylyl-sulfate reductase (thioredoxin)"/>
    <property type="evidence" value="ECO:0007669"/>
    <property type="project" value="UniProtKB-UniRule"/>
</dbReference>
<evidence type="ECO:0000256" key="9">
    <source>
        <dbReference type="ARBA" id="ARBA00024386"/>
    </source>
</evidence>
<keyword evidence="5 14" id="KW-0408">Iron</keyword>
<evidence type="ECO:0000256" key="2">
    <source>
        <dbReference type="ARBA" id="ARBA00022490"/>
    </source>
</evidence>
<keyword evidence="6 14" id="KW-0411">Iron-sulfur</keyword>
<feature type="active site" description="Nucleophile; cysteine thiosulfonate intermediate" evidence="14">
    <location>
        <position position="229"/>
    </location>
</feature>